<dbReference type="AlphaFoldDB" id="A0AAD9BZZ7"/>
<protein>
    <submittedName>
        <fullName evidence="1">Transcription factor tau subunit sfc6</fullName>
    </submittedName>
</protein>
<name>A0AAD9BZZ7_DISEL</name>
<reference evidence="1" key="1">
    <citation type="submission" date="2023-04" db="EMBL/GenBank/DDBJ databases">
        <title>Chromosome-level genome of Chaenocephalus aceratus.</title>
        <authorList>
            <person name="Park H."/>
        </authorList>
    </citation>
    <scope>NUCLEOTIDE SEQUENCE</scope>
    <source>
        <strain evidence="1">DE</strain>
        <tissue evidence="1">Muscle</tissue>
    </source>
</reference>
<feature type="non-terminal residue" evidence="1">
    <location>
        <position position="1"/>
    </location>
</feature>
<evidence type="ECO:0000313" key="1">
    <source>
        <dbReference type="EMBL" id="KAK1893365.1"/>
    </source>
</evidence>
<sequence length="64" mass="7476">VRGKHRQLMFYLEGNCVIHGLEDVETQRARGASATGARTPREPVCSEPCPPSSYWLRRFRRWCR</sequence>
<accession>A0AAD9BZZ7</accession>
<organism evidence="1 2">
    <name type="scientific">Dissostichus eleginoides</name>
    <name type="common">Patagonian toothfish</name>
    <name type="synonym">Dissostichus amissus</name>
    <dbReference type="NCBI Taxonomy" id="100907"/>
    <lineage>
        <taxon>Eukaryota</taxon>
        <taxon>Metazoa</taxon>
        <taxon>Chordata</taxon>
        <taxon>Craniata</taxon>
        <taxon>Vertebrata</taxon>
        <taxon>Euteleostomi</taxon>
        <taxon>Actinopterygii</taxon>
        <taxon>Neopterygii</taxon>
        <taxon>Teleostei</taxon>
        <taxon>Neoteleostei</taxon>
        <taxon>Acanthomorphata</taxon>
        <taxon>Eupercaria</taxon>
        <taxon>Perciformes</taxon>
        <taxon>Notothenioidei</taxon>
        <taxon>Nototheniidae</taxon>
        <taxon>Dissostichus</taxon>
    </lineage>
</organism>
<dbReference type="Proteomes" id="UP001228049">
    <property type="component" value="Unassembled WGS sequence"/>
</dbReference>
<evidence type="ECO:0000313" key="2">
    <source>
        <dbReference type="Proteomes" id="UP001228049"/>
    </source>
</evidence>
<proteinExistence type="predicted"/>
<comment type="caution">
    <text evidence="1">The sequence shown here is derived from an EMBL/GenBank/DDBJ whole genome shotgun (WGS) entry which is preliminary data.</text>
</comment>
<keyword evidence="2" id="KW-1185">Reference proteome</keyword>
<gene>
    <name evidence="1" type="ORF">KUDE01_008434</name>
</gene>
<feature type="non-terminal residue" evidence="1">
    <location>
        <position position="64"/>
    </location>
</feature>
<dbReference type="EMBL" id="JASDAP010000013">
    <property type="protein sequence ID" value="KAK1893365.1"/>
    <property type="molecule type" value="Genomic_DNA"/>
</dbReference>